<feature type="binding site" evidence="2">
    <location>
        <position position="59"/>
    </location>
    <ligand>
        <name>Fe cation</name>
        <dbReference type="ChEBI" id="CHEBI:24875"/>
    </ligand>
</feature>
<dbReference type="PANTHER" id="PTHR43212:SF3">
    <property type="entry name" value="QUERCETIN 2,3-DIOXYGENASE"/>
    <property type="match status" value="1"/>
</dbReference>
<keyword evidence="2" id="KW-0408">Iron</keyword>
<dbReference type="PANTHER" id="PTHR43212">
    <property type="entry name" value="QUERCETIN 2,3-DIOXYGENASE"/>
    <property type="match status" value="1"/>
</dbReference>
<dbReference type="KEGG" id="rhy:RD110_12670"/>
<keyword evidence="2" id="KW-0479">Metal-binding</keyword>
<dbReference type="AlphaFoldDB" id="A0A1P8JVY3"/>
<keyword evidence="6" id="KW-0223">Dioxygenase</keyword>
<evidence type="ECO:0000259" key="5">
    <source>
        <dbReference type="Pfam" id="PF17954"/>
    </source>
</evidence>
<evidence type="ECO:0000313" key="6">
    <source>
        <dbReference type="EMBL" id="APW37936.1"/>
    </source>
</evidence>
<dbReference type="CDD" id="cd20311">
    <property type="entry name" value="cupin_Yhhw_C"/>
    <property type="match status" value="1"/>
</dbReference>
<protein>
    <submittedName>
        <fullName evidence="6">Quercetin 2,3-dioxygenase</fullName>
    </submittedName>
</protein>
<dbReference type="Pfam" id="PF17954">
    <property type="entry name" value="Pirin_C_2"/>
    <property type="match status" value="1"/>
</dbReference>
<feature type="binding site" evidence="2">
    <location>
        <position position="101"/>
    </location>
    <ligand>
        <name>Fe cation</name>
        <dbReference type="ChEBI" id="CHEBI:24875"/>
    </ligand>
</feature>
<dbReference type="GO" id="GO:0046872">
    <property type="term" value="F:metal ion binding"/>
    <property type="evidence" value="ECO:0007669"/>
    <property type="project" value="UniProtKB-KW"/>
</dbReference>
<feature type="domain" description="Quercetin 2,3-dioxygenase C-terminal cupin" evidence="5">
    <location>
        <begin position="146"/>
        <end position="231"/>
    </location>
</feature>
<gene>
    <name evidence="6" type="ORF">RD110_12670</name>
</gene>
<feature type="binding site" evidence="2">
    <location>
        <position position="103"/>
    </location>
    <ligand>
        <name>Fe cation</name>
        <dbReference type="ChEBI" id="CHEBI:24875"/>
    </ligand>
</feature>
<dbReference type="OrthoDB" id="321327at2"/>
<dbReference type="CDD" id="cd02910">
    <property type="entry name" value="cupin_Yhhw_N"/>
    <property type="match status" value="1"/>
</dbReference>
<dbReference type="InterPro" id="IPR014710">
    <property type="entry name" value="RmlC-like_jellyroll"/>
</dbReference>
<dbReference type="InterPro" id="IPR011051">
    <property type="entry name" value="RmlC_Cupin_sf"/>
</dbReference>
<sequence length="233" mass="25067">MLTLRKSQDRGHADHGWLKSQHSFSFAGYMDPKHMGWGNLRVINEDRIAPGMGFGTHGHRDMEIISYVLEGNLAHKDTMGNVKGIPPGDVQAMSAGRGVQHSEFNHAPDATTHFLQIWILPKITGITPSYTQKTFAANEKRGKLRLVVSNDGGDGSVKVNADAAMYAGLFDGDEAATLALNPARKGYVHLVRGELEVNGQKLSAGDAALLDGESQVALAHGKDAEVLVFDLAA</sequence>
<evidence type="ECO:0000256" key="1">
    <source>
        <dbReference type="ARBA" id="ARBA00008416"/>
    </source>
</evidence>
<evidence type="ECO:0000256" key="3">
    <source>
        <dbReference type="RuleBase" id="RU003457"/>
    </source>
</evidence>
<dbReference type="GO" id="GO:0051213">
    <property type="term" value="F:dioxygenase activity"/>
    <property type="evidence" value="ECO:0007669"/>
    <property type="project" value="UniProtKB-KW"/>
</dbReference>
<keyword evidence="6" id="KW-0560">Oxidoreductase</keyword>
<dbReference type="SUPFAM" id="SSF51182">
    <property type="entry name" value="RmlC-like cupins"/>
    <property type="match status" value="1"/>
</dbReference>
<dbReference type="PIRSF" id="PIRSF006232">
    <property type="entry name" value="Pirin"/>
    <property type="match status" value="1"/>
</dbReference>
<name>A0A1P8JVY3_9BURK</name>
<dbReference type="InterPro" id="IPR012093">
    <property type="entry name" value="Pirin"/>
</dbReference>
<dbReference type="EMBL" id="CP019236">
    <property type="protein sequence ID" value="APW37936.1"/>
    <property type="molecule type" value="Genomic_DNA"/>
</dbReference>
<reference evidence="6 7" key="1">
    <citation type="submission" date="2017-01" db="EMBL/GenBank/DDBJ databases">
        <authorList>
            <person name="Mah S.A."/>
            <person name="Swanson W.J."/>
            <person name="Moy G.W."/>
            <person name="Vacquier V.D."/>
        </authorList>
    </citation>
    <scope>NUCLEOTIDE SEQUENCE [LARGE SCALE GENOMIC DNA]</scope>
    <source>
        <strain evidence="6 7">DCY110</strain>
    </source>
</reference>
<accession>A0A1P8JVY3</accession>
<feature type="binding site" evidence="2">
    <location>
        <position position="57"/>
    </location>
    <ligand>
        <name>Fe cation</name>
        <dbReference type="ChEBI" id="CHEBI:24875"/>
    </ligand>
</feature>
<dbReference type="STRING" id="1842727.RD110_12670"/>
<organism evidence="6 7">
    <name type="scientific">Rhodoferax koreensis</name>
    <dbReference type="NCBI Taxonomy" id="1842727"/>
    <lineage>
        <taxon>Bacteria</taxon>
        <taxon>Pseudomonadati</taxon>
        <taxon>Pseudomonadota</taxon>
        <taxon>Betaproteobacteria</taxon>
        <taxon>Burkholderiales</taxon>
        <taxon>Comamonadaceae</taxon>
        <taxon>Rhodoferax</taxon>
    </lineage>
</organism>
<evidence type="ECO:0000313" key="7">
    <source>
        <dbReference type="Proteomes" id="UP000186609"/>
    </source>
</evidence>
<comment type="cofactor">
    <cofactor evidence="2">
        <name>Fe cation</name>
        <dbReference type="ChEBI" id="CHEBI:24875"/>
    </cofactor>
    <text evidence="2">Binds 1 Fe cation per subunit.</text>
</comment>
<comment type="similarity">
    <text evidence="1 3">Belongs to the pirin family.</text>
</comment>
<proteinExistence type="inferred from homology"/>
<evidence type="ECO:0000259" key="4">
    <source>
        <dbReference type="Pfam" id="PF02678"/>
    </source>
</evidence>
<keyword evidence="7" id="KW-1185">Reference proteome</keyword>
<evidence type="ECO:0000256" key="2">
    <source>
        <dbReference type="PIRSR" id="PIRSR006232-1"/>
    </source>
</evidence>
<dbReference type="Proteomes" id="UP000186609">
    <property type="component" value="Chromosome"/>
</dbReference>
<dbReference type="InterPro" id="IPR003829">
    <property type="entry name" value="Pirin_N_dom"/>
</dbReference>
<dbReference type="RefSeq" id="WP_076199815.1">
    <property type="nucleotide sequence ID" value="NZ_CP019236.1"/>
</dbReference>
<dbReference type="Pfam" id="PF02678">
    <property type="entry name" value="Pirin"/>
    <property type="match status" value="1"/>
</dbReference>
<dbReference type="InterPro" id="IPR041602">
    <property type="entry name" value="Quercetinase_C"/>
</dbReference>
<dbReference type="Gene3D" id="2.60.120.10">
    <property type="entry name" value="Jelly Rolls"/>
    <property type="match status" value="2"/>
</dbReference>
<feature type="domain" description="Pirin N-terminal" evidence="4">
    <location>
        <begin position="7"/>
        <end position="119"/>
    </location>
</feature>